<comment type="catalytic activity">
    <reaction evidence="3">
        <text>D-threo-isocitrate = glyoxylate + succinate</text>
        <dbReference type="Rhea" id="RHEA:13245"/>
        <dbReference type="ChEBI" id="CHEBI:15562"/>
        <dbReference type="ChEBI" id="CHEBI:30031"/>
        <dbReference type="ChEBI" id="CHEBI:36655"/>
        <dbReference type="EC" id="4.1.3.1"/>
    </reaction>
</comment>
<evidence type="ECO:0000313" key="9">
    <source>
        <dbReference type="Proteomes" id="UP000015525"/>
    </source>
</evidence>
<feature type="binding site" evidence="7">
    <location>
        <position position="182"/>
    </location>
    <ligand>
        <name>Mg(2+)</name>
        <dbReference type="ChEBI" id="CHEBI:18420"/>
    </ligand>
</feature>
<comment type="cofactor">
    <cofactor evidence="7">
        <name>Mg(2+)</name>
        <dbReference type="ChEBI" id="CHEBI:18420"/>
    </cofactor>
    <text evidence="7">Can also use Mn(2+) ion.</text>
</comment>
<evidence type="ECO:0000256" key="6">
    <source>
        <dbReference type="PIRSR" id="PIRSR001362-1"/>
    </source>
</evidence>
<dbReference type="GO" id="GO:0004451">
    <property type="term" value="F:isocitrate lyase activity"/>
    <property type="evidence" value="ECO:0007669"/>
    <property type="project" value="UniProtKB-EC"/>
</dbReference>
<proteinExistence type="predicted"/>
<dbReference type="PANTHER" id="PTHR21631">
    <property type="entry name" value="ISOCITRATE LYASE/MALATE SYNTHASE"/>
    <property type="match status" value="1"/>
</dbReference>
<name>T0HCJ2_9SPHN</name>
<dbReference type="GO" id="GO:0019752">
    <property type="term" value="P:carboxylic acid metabolic process"/>
    <property type="evidence" value="ECO:0007669"/>
    <property type="project" value="InterPro"/>
</dbReference>
<dbReference type="CDD" id="cd00377">
    <property type="entry name" value="ICL_PEPM"/>
    <property type="match status" value="1"/>
</dbReference>
<evidence type="ECO:0000256" key="3">
    <source>
        <dbReference type="ARBA" id="ARBA00023531"/>
    </source>
</evidence>
<dbReference type="InterPro" id="IPR006254">
    <property type="entry name" value="Isocitrate_lyase"/>
</dbReference>
<reference evidence="8 9" key="1">
    <citation type="journal article" date="2013" name="Genome Announc.">
        <title>Draft Genome Sequence of Sphingobium quisquiliarum Strain P25T, a Novel Hexachlorocyclohexane (HCH)-Degrading Bacterium Isolated from an HCH Dumpsite.</title>
        <authorList>
            <person name="Kumar Singh A."/>
            <person name="Sangwan N."/>
            <person name="Sharma A."/>
            <person name="Gupta V."/>
            <person name="Khurana J.P."/>
            <person name="Lal R."/>
        </authorList>
    </citation>
    <scope>NUCLEOTIDE SEQUENCE [LARGE SCALE GENOMIC DNA]</scope>
    <source>
        <strain evidence="8 9">P25</strain>
    </source>
</reference>
<dbReference type="PIRSF" id="PIRSF001362">
    <property type="entry name" value="Isocit_lyase"/>
    <property type="match status" value="1"/>
</dbReference>
<dbReference type="InterPro" id="IPR040442">
    <property type="entry name" value="Pyrv_kinase-like_dom_sf"/>
</dbReference>
<dbReference type="Pfam" id="PF00463">
    <property type="entry name" value="ICL"/>
    <property type="match status" value="3"/>
</dbReference>
<feature type="active site" description="Proton acceptor" evidence="6">
    <location>
        <position position="220"/>
    </location>
</feature>
<dbReference type="NCBIfam" id="NF005074">
    <property type="entry name" value="PRK06498.1"/>
    <property type="match status" value="1"/>
</dbReference>
<evidence type="ECO:0000256" key="4">
    <source>
        <dbReference type="ARBA" id="ARBA00031022"/>
    </source>
</evidence>
<evidence type="ECO:0000256" key="7">
    <source>
        <dbReference type="PIRSR" id="PIRSR001362-3"/>
    </source>
</evidence>
<accession>T0HCJ2</accession>
<dbReference type="SUPFAM" id="SSF51621">
    <property type="entry name" value="Phosphoenolpyruvate/pyruvate domain"/>
    <property type="match status" value="1"/>
</dbReference>
<dbReference type="Proteomes" id="UP000015525">
    <property type="component" value="Unassembled WGS sequence"/>
</dbReference>
<dbReference type="AlphaFoldDB" id="T0HCJ2"/>
<dbReference type="PANTHER" id="PTHR21631:SF3">
    <property type="entry name" value="BIFUNCTIONAL GLYOXYLATE CYCLE PROTEIN"/>
    <property type="match status" value="1"/>
</dbReference>
<gene>
    <name evidence="8" type="ORF">L288_05255</name>
</gene>
<organism evidence="8 9">
    <name type="scientific">Sphingobium quisquiliarum P25</name>
    <dbReference type="NCBI Taxonomy" id="1329909"/>
    <lineage>
        <taxon>Bacteria</taxon>
        <taxon>Pseudomonadati</taxon>
        <taxon>Pseudomonadota</taxon>
        <taxon>Alphaproteobacteria</taxon>
        <taxon>Sphingomonadales</taxon>
        <taxon>Sphingomonadaceae</taxon>
        <taxon>Sphingobium</taxon>
    </lineage>
</organism>
<dbReference type="InterPro" id="IPR015813">
    <property type="entry name" value="Pyrv/PenolPyrv_kinase-like_dom"/>
</dbReference>
<protein>
    <recommendedName>
        <fullName evidence="1">Isocitrate lyase</fullName>
    </recommendedName>
    <alternativeName>
        <fullName evidence="4">Isocitrase</fullName>
    </alternativeName>
    <alternativeName>
        <fullName evidence="5">Isocitratase</fullName>
    </alternativeName>
</protein>
<evidence type="ECO:0000256" key="2">
    <source>
        <dbReference type="ARBA" id="ARBA00023239"/>
    </source>
</evidence>
<keyword evidence="2 8" id="KW-0456">Lyase</keyword>
<evidence type="ECO:0000256" key="1">
    <source>
        <dbReference type="ARBA" id="ARBA00017446"/>
    </source>
</evidence>
<dbReference type="PATRIC" id="fig|1329909.3.peg.1006"/>
<comment type="caution">
    <text evidence="8">The sequence shown here is derived from an EMBL/GenBank/DDBJ whole genome shotgun (WGS) entry which is preliminary data.</text>
</comment>
<keyword evidence="7" id="KW-0460">Magnesium</keyword>
<evidence type="ECO:0000313" key="8">
    <source>
        <dbReference type="EMBL" id="EQB09818.1"/>
    </source>
</evidence>
<sequence length="530" mass="59070">MTYIQEIAKADGIIGGQAHWQGIAAEPVARMRLQNRFRTGLDIARYTAAIMRRDMAAYDADPANYTQSLGCWHGFIGQQKMISIKKHFGTTKGRYLYLSGWMVAALRSEFGPLPDQSMHEKTSVPALIEELYTFLRQADARELGMMFRDLDKAREDGNDVEVQRLANAIDQYETHIVPIIADIDAGFGNAEATYLLAKKFIEAGACCIQIENQVSDEKQCGHQDGKVTVPHEDFLAKIRAVRYAFLELGVDDGIIVARTDSLGAGLTKQIAYSREEGDLGDQYNSFLDVEEVTDLSSLRGDVVLARGGKLFRPKRLPSNLYQFRSGTGEDRVVLDCIASLQNGADLLWIETEKPHIDQIAGMVDRIRAVIPDAKLVYNNSPSFNWTLNFRQQVFDRWQAEGRDVSAYDRAKLMSADYDATDLGREADEKIRTFQRDASARAGIFHHLITLPTYHTAALSTDNLAREYFGEAGMLGYVEGVQRKEIRQGIACVKHQNMAGSDLGDDHKEYFAGEAALKAGGAHNTMNQFAA</sequence>
<evidence type="ECO:0000256" key="5">
    <source>
        <dbReference type="ARBA" id="ARBA00031921"/>
    </source>
</evidence>
<dbReference type="RefSeq" id="WP_021237350.1">
    <property type="nucleotide sequence ID" value="NZ_ATHO01000045.1"/>
</dbReference>
<keyword evidence="7" id="KW-0479">Metal-binding</keyword>
<dbReference type="GO" id="GO:0046872">
    <property type="term" value="F:metal ion binding"/>
    <property type="evidence" value="ECO:0007669"/>
    <property type="project" value="UniProtKB-KW"/>
</dbReference>
<keyword evidence="9" id="KW-1185">Reference proteome</keyword>
<dbReference type="EMBL" id="ATHO01000045">
    <property type="protein sequence ID" value="EQB09818.1"/>
    <property type="molecule type" value="Genomic_DNA"/>
</dbReference>
<dbReference type="Gene3D" id="3.20.20.60">
    <property type="entry name" value="Phosphoenolpyruvate-binding domains"/>
    <property type="match status" value="1"/>
</dbReference>
<dbReference type="InterPro" id="IPR039556">
    <property type="entry name" value="ICL/PEPM"/>
</dbReference>